<dbReference type="EMBL" id="AP014568">
    <property type="protein sequence ID" value="BAO80815.1"/>
    <property type="molecule type" value="Genomic_DNA"/>
</dbReference>
<dbReference type="SUPFAM" id="SSF161098">
    <property type="entry name" value="MetI-like"/>
    <property type="match status" value="1"/>
</dbReference>
<gene>
    <name evidence="8" type="ORF">SRAA_0961</name>
</gene>
<evidence type="ECO:0000259" key="7">
    <source>
        <dbReference type="PROSITE" id="PS50928"/>
    </source>
</evidence>
<keyword evidence="6" id="KW-0997">Cell inner membrane</keyword>
<reference evidence="8 9" key="1">
    <citation type="journal article" date="2014" name="Nat. Commun.">
        <title>Physiological and genomic features of highly alkaliphilic hydrogen-utilizing Betaproteobacteria from a continental serpentinizing site.</title>
        <authorList>
            <person name="Suzuki S."/>
            <person name="Kuenen J.G."/>
            <person name="Schipper K."/>
            <person name="van der Velde S."/>
            <person name="Ishii S."/>
            <person name="Wu A."/>
            <person name="Sorokin D.Y."/>
            <person name="Tenney A."/>
            <person name="Meng X.Y."/>
            <person name="Morrill P.L."/>
            <person name="Kamagata Y."/>
            <person name="Muyzer G."/>
            <person name="Nealson K.H."/>
        </authorList>
    </citation>
    <scope>NUCLEOTIDE SEQUENCE [LARGE SCALE GENOMIC DNA]</scope>
    <source>
        <strain evidence="8 9">A1</strain>
    </source>
</reference>
<keyword evidence="4 5" id="KW-0472">Membrane</keyword>
<comment type="similarity">
    <text evidence="6">Belongs to the binding-protein-dependent transport system permease family. CysTW subfamily.</text>
</comment>
<keyword evidence="9" id="KW-1185">Reference proteome</keyword>
<dbReference type="Pfam" id="PF00528">
    <property type="entry name" value="BPD_transp_1"/>
    <property type="match status" value="1"/>
</dbReference>
<keyword evidence="5" id="KW-0813">Transport</keyword>
<dbReference type="CDD" id="cd06261">
    <property type="entry name" value="TM_PBP2"/>
    <property type="match status" value="1"/>
</dbReference>
<feature type="domain" description="ABC transmembrane type-1" evidence="7">
    <location>
        <begin position="80"/>
        <end position="292"/>
    </location>
</feature>
<evidence type="ECO:0000256" key="1">
    <source>
        <dbReference type="ARBA" id="ARBA00004651"/>
    </source>
</evidence>
<evidence type="ECO:0000256" key="2">
    <source>
        <dbReference type="ARBA" id="ARBA00022692"/>
    </source>
</evidence>
<dbReference type="HOGENOM" id="CLU_033621_1_0_4"/>
<evidence type="ECO:0000256" key="6">
    <source>
        <dbReference type="RuleBase" id="RU363054"/>
    </source>
</evidence>
<dbReference type="GO" id="GO:0005886">
    <property type="term" value="C:plasma membrane"/>
    <property type="evidence" value="ECO:0007669"/>
    <property type="project" value="UniProtKB-SubCell"/>
</dbReference>
<dbReference type="KEGG" id="cbaa:SRAA_0961"/>
<accession>A0A060NIP7</accession>
<evidence type="ECO:0000256" key="3">
    <source>
        <dbReference type="ARBA" id="ARBA00022989"/>
    </source>
</evidence>
<feature type="transmembrane region" description="Helical" evidence="5">
    <location>
        <begin position="20"/>
        <end position="45"/>
    </location>
</feature>
<comment type="function">
    <text evidence="6">Part of the binding-protein-dependent transport system for phosphate; probably responsible for the translocation of the substrate across the membrane.</text>
</comment>
<organism evidence="8 9">
    <name type="scientific">Serpentinimonas raichei</name>
    <dbReference type="NCBI Taxonomy" id="1458425"/>
    <lineage>
        <taxon>Bacteria</taxon>
        <taxon>Pseudomonadati</taxon>
        <taxon>Pseudomonadota</taxon>
        <taxon>Betaproteobacteria</taxon>
        <taxon>Burkholderiales</taxon>
        <taxon>Comamonadaceae</taxon>
        <taxon>Serpentinimonas</taxon>
    </lineage>
</organism>
<dbReference type="AlphaFoldDB" id="A0A060NIP7"/>
<dbReference type="RefSeq" id="WP_045531246.1">
    <property type="nucleotide sequence ID" value="NZ_AP014568.1"/>
</dbReference>
<proteinExistence type="inferred from homology"/>
<dbReference type="Gene3D" id="1.10.3720.10">
    <property type="entry name" value="MetI-like"/>
    <property type="match status" value="1"/>
</dbReference>
<keyword evidence="6" id="KW-0592">Phosphate transport</keyword>
<evidence type="ECO:0000313" key="8">
    <source>
        <dbReference type="EMBL" id="BAO80815.1"/>
    </source>
</evidence>
<dbReference type="Proteomes" id="UP000067461">
    <property type="component" value="Chromosome"/>
</dbReference>
<evidence type="ECO:0000256" key="5">
    <source>
        <dbReference type="RuleBase" id="RU363032"/>
    </source>
</evidence>
<evidence type="ECO:0000256" key="4">
    <source>
        <dbReference type="ARBA" id="ARBA00023136"/>
    </source>
</evidence>
<dbReference type="InterPro" id="IPR035906">
    <property type="entry name" value="MetI-like_sf"/>
</dbReference>
<dbReference type="PROSITE" id="PS50928">
    <property type="entry name" value="ABC_TM1"/>
    <property type="match status" value="1"/>
</dbReference>
<comment type="subcellular location">
    <subcellularLocation>
        <location evidence="6">Cell inner membrane</location>
        <topology evidence="6">Multi-pass membrane protein</topology>
    </subcellularLocation>
    <subcellularLocation>
        <location evidence="1 5">Cell membrane</location>
        <topology evidence="1 5">Multi-pass membrane protein</topology>
    </subcellularLocation>
</comment>
<feature type="transmembrane region" description="Helical" evidence="5">
    <location>
        <begin position="269"/>
        <end position="291"/>
    </location>
</feature>
<dbReference type="GO" id="GO:0005315">
    <property type="term" value="F:phosphate transmembrane transporter activity"/>
    <property type="evidence" value="ECO:0007669"/>
    <property type="project" value="InterPro"/>
</dbReference>
<keyword evidence="3 5" id="KW-1133">Transmembrane helix</keyword>
<sequence>MNPTRSRFSPQPARHVKERVVHSLLFLSAMSAIAITLAVVSILVLESMSFFREVSLREFLTDTQWTPLFADPRYGVMPLVGATLVVTSIGLLVAVPLGTLAALYLGEFAPSRVREFFKPTLEMLSSVPSVVYGYFALLLVTPLLQQIIPGLPGFNMLSAGLVIGVSIVPFVSSMSEDAMRAVPMDIREGSYAMGATRLQTARYVVFPAALSGIVAAYILAMSVALGQTMIVAIAAGQQANLTLDPTQPAATLTAYIAQVAIGDVAHGTIAYQSIFAVGLVLLLMTLVLNILGHFMRRRYRESY</sequence>
<feature type="transmembrane region" description="Helical" evidence="5">
    <location>
        <begin position="127"/>
        <end position="148"/>
    </location>
</feature>
<dbReference type="PANTHER" id="PTHR42727:SF1">
    <property type="entry name" value="PHOSPHATE TRANSPORT SYSTEM PERMEASE"/>
    <property type="match status" value="1"/>
</dbReference>
<dbReference type="STRING" id="1458425.SRAA_0961"/>
<evidence type="ECO:0000313" key="9">
    <source>
        <dbReference type="Proteomes" id="UP000067461"/>
    </source>
</evidence>
<dbReference type="GO" id="GO:0006817">
    <property type="term" value="P:phosphate ion transport"/>
    <property type="evidence" value="ECO:0007669"/>
    <property type="project" value="UniProtKB-KW"/>
</dbReference>
<feature type="transmembrane region" description="Helical" evidence="5">
    <location>
        <begin position="154"/>
        <end position="171"/>
    </location>
</feature>
<keyword evidence="6" id="KW-1003">Cell membrane</keyword>
<dbReference type="OrthoDB" id="9785113at2"/>
<dbReference type="NCBIfam" id="TIGR02138">
    <property type="entry name" value="phosphate_pstC"/>
    <property type="match status" value="1"/>
</dbReference>
<feature type="transmembrane region" description="Helical" evidence="5">
    <location>
        <begin position="79"/>
        <end position="106"/>
    </location>
</feature>
<dbReference type="InterPro" id="IPR000515">
    <property type="entry name" value="MetI-like"/>
</dbReference>
<protein>
    <recommendedName>
        <fullName evidence="6">Phosphate transport system permease protein</fullName>
    </recommendedName>
</protein>
<dbReference type="PANTHER" id="PTHR42727">
    <property type="entry name" value="PHOSPHATE TRANSPORT SYSTEM PERMEASE PROTEIN"/>
    <property type="match status" value="1"/>
</dbReference>
<dbReference type="InterPro" id="IPR011864">
    <property type="entry name" value="Phosphate_PstC"/>
</dbReference>
<keyword evidence="2 5" id="KW-0812">Transmembrane</keyword>
<feature type="transmembrane region" description="Helical" evidence="5">
    <location>
        <begin position="203"/>
        <end position="235"/>
    </location>
</feature>
<name>A0A060NIP7_9BURK</name>